<proteinExistence type="predicted"/>
<keyword evidence="3" id="KW-1185">Reference proteome</keyword>
<keyword evidence="1" id="KW-1133">Transmembrane helix</keyword>
<dbReference type="Proteomes" id="UP001596274">
    <property type="component" value="Unassembled WGS sequence"/>
</dbReference>
<feature type="transmembrane region" description="Helical" evidence="1">
    <location>
        <begin position="163"/>
        <end position="185"/>
    </location>
</feature>
<evidence type="ECO:0000256" key="1">
    <source>
        <dbReference type="SAM" id="Phobius"/>
    </source>
</evidence>
<evidence type="ECO:0000313" key="2">
    <source>
        <dbReference type="EMBL" id="MFC6772241.1"/>
    </source>
</evidence>
<reference evidence="2 3" key="1">
    <citation type="journal article" date="2019" name="Int. J. Syst. Evol. Microbiol.">
        <title>The Global Catalogue of Microorganisms (GCM) 10K type strain sequencing project: providing services to taxonomists for standard genome sequencing and annotation.</title>
        <authorList>
            <consortium name="The Broad Institute Genomics Platform"/>
            <consortium name="The Broad Institute Genome Sequencing Center for Infectious Disease"/>
            <person name="Wu L."/>
            <person name="Ma J."/>
        </authorList>
    </citation>
    <scope>NUCLEOTIDE SEQUENCE [LARGE SCALE GENOMIC DNA]</scope>
    <source>
        <strain evidence="2 3">PJ61</strain>
    </source>
</reference>
<dbReference type="AlphaFoldDB" id="A0ABD5T9N9"/>
<feature type="transmembrane region" description="Helical" evidence="1">
    <location>
        <begin position="126"/>
        <end position="151"/>
    </location>
</feature>
<keyword evidence="1" id="KW-0472">Membrane</keyword>
<name>A0ABD5T9N9_9EURY</name>
<accession>A0ABD5T9N9</accession>
<sequence length="385" mass="43424">VTVSWRSGSAHTVRSGSNERRVVEQRAGERAGRHGVERVVGRLRSTNRYDKVIYDEFVLYPELLAFIIPISIGTVVFKSTNRVRGKLLYLVYGGEMILEFVENILAGLFIPAFILHILHHGWYKKYLLLVTRLCVYISQIVAGVIYGTILVAPKIVVGVMKAIIVSVIAIVLALVYLTTYIVPYFGEKAGGWKESVTNGAAISYFTIQVRQMREIMVNIVAEEEDRALNFEDPDKYRTELKRVKQDAKNRLETGETLLSILLGAVLLSTNFTGVRLLQSSIYEIPVQLLIEGWLLVIAVSIIYRSSALEFLAYSSEEDFDSLDTMDAALSYQKGISLVGFLQGLMFLLVFVAAISRVKFDLIEDALRAKYTDEPWVAFTWERLTN</sequence>
<feature type="transmembrane region" description="Helical" evidence="1">
    <location>
        <begin position="334"/>
        <end position="354"/>
    </location>
</feature>
<feature type="non-terminal residue" evidence="2">
    <location>
        <position position="1"/>
    </location>
</feature>
<comment type="caution">
    <text evidence="2">The sequence shown here is derived from an EMBL/GenBank/DDBJ whole genome shotgun (WGS) entry which is preliminary data.</text>
</comment>
<keyword evidence="1" id="KW-0812">Transmembrane</keyword>
<feature type="transmembrane region" description="Helical" evidence="1">
    <location>
        <begin position="57"/>
        <end position="77"/>
    </location>
</feature>
<dbReference type="EMBL" id="JBHSWT010000702">
    <property type="protein sequence ID" value="MFC6772241.1"/>
    <property type="molecule type" value="Genomic_DNA"/>
</dbReference>
<organism evidence="2 3">
    <name type="scientific">Halorubrum pallidum</name>
    <dbReference type="NCBI Taxonomy" id="1526114"/>
    <lineage>
        <taxon>Archaea</taxon>
        <taxon>Methanobacteriati</taxon>
        <taxon>Methanobacteriota</taxon>
        <taxon>Stenosarchaea group</taxon>
        <taxon>Halobacteria</taxon>
        <taxon>Halobacteriales</taxon>
        <taxon>Haloferacaceae</taxon>
        <taxon>Halorubrum</taxon>
    </lineage>
</organism>
<gene>
    <name evidence="2" type="ORF">ACFQDD_12070</name>
</gene>
<evidence type="ECO:0000313" key="3">
    <source>
        <dbReference type="Proteomes" id="UP001596274"/>
    </source>
</evidence>
<feature type="transmembrane region" description="Helical" evidence="1">
    <location>
        <begin position="289"/>
        <end position="314"/>
    </location>
</feature>
<feature type="transmembrane region" description="Helical" evidence="1">
    <location>
        <begin position="257"/>
        <end position="277"/>
    </location>
</feature>
<protein>
    <submittedName>
        <fullName evidence="2">Uncharacterized protein</fullName>
    </submittedName>
</protein>
<feature type="transmembrane region" description="Helical" evidence="1">
    <location>
        <begin position="89"/>
        <end position="114"/>
    </location>
</feature>